<dbReference type="EMBL" id="NQJD01000001">
    <property type="protein sequence ID" value="TAA76322.1"/>
    <property type="molecule type" value="Genomic_DNA"/>
</dbReference>
<evidence type="ECO:0008006" key="3">
    <source>
        <dbReference type="Google" id="ProtNLM"/>
    </source>
</evidence>
<keyword evidence="2" id="KW-1185">Reference proteome</keyword>
<proteinExistence type="predicted"/>
<dbReference type="Proteomes" id="UP000316238">
    <property type="component" value="Unassembled WGS sequence"/>
</dbReference>
<gene>
    <name evidence="1" type="ORF">CDV28_101226</name>
</gene>
<protein>
    <recommendedName>
        <fullName evidence="3">DUF4911 domain-containing protein</fullName>
    </recommendedName>
</protein>
<sequence length="80" mass="9185">MRTFYLRIRPDRISLFRFLLEGYDGLAVLSTLDARQGLVRLIVPKSRYAELWALLAAICEELVHEGKGLAKNENLLQELP</sequence>
<dbReference type="AlphaFoldDB" id="A0A521G5N0"/>
<accession>A0A521G5N0</accession>
<evidence type="ECO:0000313" key="2">
    <source>
        <dbReference type="Proteomes" id="UP000316238"/>
    </source>
</evidence>
<reference evidence="1" key="1">
    <citation type="submission" date="2017-07" db="EMBL/GenBank/DDBJ databases">
        <title>The cable genome - Insights into the physiology and evolution of filamentous bacteria capable of sulfide oxidation via long distance electron transfer.</title>
        <authorList>
            <person name="Thorup C."/>
            <person name="Bjerg J.T."/>
            <person name="Schreiber L."/>
            <person name="Nielsen L.P."/>
            <person name="Kjeldsen K.U."/>
            <person name="Boesen T."/>
            <person name="Boggild A."/>
            <person name="Meysman F."/>
            <person name="Geelhoed J."/>
            <person name="Schramm A."/>
        </authorList>
    </citation>
    <scope>NUCLEOTIDE SEQUENCE [LARGE SCALE GENOMIC DNA]</scope>
    <source>
        <strain evidence="1">GS</strain>
    </source>
</reference>
<evidence type="ECO:0000313" key="1">
    <source>
        <dbReference type="EMBL" id="TAA76322.1"/>
    </source>
</evidence>
<name>A0A521G5N0_9BACT</name>
<organism evidence="1 2">
    <name type="scientific">Candidatus Electronema aureum</name>
    <dbReference type="NCBI Taxonomy" id="2005002"/>
    <lineage>
        <taxon>Bacteria</taxon>
        <taxon>Pseudomonadati</taxon>
        <taxon>Thermodesulfobacteriota</taxon>
        <taxon>Desulfobulbia</taxon>
        <taxon>Desulfobulbales</taxon>
        <taxon>Desulfobulbaceae</taxon>
        <taxon>Candidatus Electronema</taxon>
    </lineage>
</organism>
<dbReference type="InterPro" id="IPR032587">
    <property type="entry name" value="DUF4911"/>
</dbReference>
<dbReference type="Pfam" id="PF16256">
    <property type="entry name" value="DUF4911"/>
    <property type="match status" value="1"/>
</dbReference>
<comment type="caution">
    <text evidence="1">The sequence shown here is derived from an EMBL/GenBank/DDBJ whole genome shotgun (WGS) entry which is preliminary data.</text>
</comment>